<organism evidence="1 2">
    <name type="scientific">Staphylococcus phage SN11</name>
    <dbReference type="NCBI Taxonomy" id="2024211"/>
    <lineage>
        <taxon>Viruses</taxon>
        <taxon>Duplodnaviria</taxon>
        <taxon>Heunggongvirae</taxon>
        <taxon>Uroviricota</taxon>
        <taxon>Caudoviricetes</taxon>
        <taxon>Coventryvirus</taxon>
        <taxon>Coventryvirus WIS42</taxon>
    </lineage>
</organism>
<proteinExistence type="predicted"/>
<evidence type="ECO:0000313" key="2">
    <source>
        <dbReference type="Proteomes" id="UP000221832"/>
    </source>
</evidence>
<name>A0A223LGN7_9CAUD</name>
<protein>
    <submittedName>
        <fullName evidence="1">Uncharacterized protein</fullName>
    </submittedName>
</protein>
<sequence length="56" mass="6801">MTWKDLKFIGFTRSQKSKMIHKGITPEIALSRYKNYWSIDEIVNTKPYMRRKRHGN</sequence>
<dbReference type="Proteomes" id="UP000221832">
    <property type="component" value="Segment"/>
</dbReference>
<dbReference type="EMBL" id="MF428479">
    <property type="protein sequence ID" value="ASU01301.1"/>
    <property type="molecule type" value="Genomic_DNA"/>
</dbReference>
<evidence type="ECO:0000313" key="1">
    <source>
        <dbReference type="EMBL" id="ASU01301.1"/>
    </source>
</evidence>
<accession>A0A223LGN7</accession>
<reference evidence="1 2" key="1">
    <citation type="submission" date="2017-06" db="EMBL/GenBank/DDBJ databases">
        <title>Isolation and characterization of bacteriophages active against methicillin-resistant Staphylococcus pseudintermedius.</title>
        <authorList>
            <person name="Moodley A."/>
            <person name="Kot W."/>
            <person name="Neve H."/>
            <person name="Guardabassi L."/>
            <person name="Vogensen F.K."/>
        </authorList>
    </citation>
    <scope>NUCLEOTIDE SEQUENCE [LARGE SCALE GENOMIC DNA]</scope>
</reference>